<dbReference type="InterPro" id="IPR018506">
    <property type="entry name" value="Cyt_B5_heme-BS"/>
</dbReference>
<name>A0A2Z7AT07_9LAMI</name>
<evidence type="ECO:0000256" key="1">
    <source>
        <dbReference type="ARBA" id="ARBA00004131"/>
    </source>
</evidence>
<keyword evidence="4 12" id="KW-0812">Transmembrane</keyword>
<keyword evidence="2" id="KW-0813">Transport</keyword>
<dbReference type="OrthoDB" id="260519at2759"/>
<keyword evidence="8 12" id="KW-0408">Iron</keyword>
<evidence type="ECO:0000256" key="9">
    <source>
        <dbReference type="ARBA" id="ARBA00023136"/>
    </source>
</evidence>
<dbReference type="SMART" id="SM01117">
    <property type="entry name" value="Cyt-b5"/>
    <property type="match status" value="1"/>
</dbReference>
<comment type="subcellular location">
    <subcellularLocation>
        <location evidence="1">Endoplasmic reticulum membrane</location>
        <topology evidence="1">Single-pass membrane protein</topology>
        <orientation evidence="1">Cytoplasmic side</orientation>
    </subcellularLocation>
    <subcellularLocation>
        <location evidence="10">Microsome membrane</location>
        <topology evidence="10">Single-pass membrane protein</topology>
        <orientation evidence="10">Cytoplasmic side</orientation>
    </subcellularLocation>
</comment>
<evidence type="ECO:0000256" key="11">
    <source>
        <dbReference type="ARBA" id="ARBA00038168"/>
    </source>
</evidence>
<feature type="domain" description="Cytochrome b5 heme-binding" evidence="14">
    <location>
        <begin position="5"/>
        <end position="81"/>
    </location>
</feature>
<keyword evidence="5 12" id="KW-0479">Metal-binding</keyword>
<accession>A0A2Z7AT07</accession>
<dbReference type="GO" id="GO:0005789">
    <property type="term" value="C:endoplasmic reticulum membrane"/>
    <property type="evidence" value="ECO:0007669"/>
    <property type="project" value="UniProtKB-SubCell"/>
</dbReference>
<evidence type="ECO:0000313" key="16">
    <source>
        <dbReference type="Proteomes" id="UP000250235"/>
    </source>
</evidence>
<dbReference type="PANTHER" id="PTHR19359:SF127">
    <property type="entry name" value="CYTOCHROME B5-LIKE HEME_STEROID-BINDING DOMAIN PROTEIN"/>
    <property type="match status" value="1"/>
</dbReference>
<dbReference type="GO" id="GO:0020037">
    <property type="term" value="F:heme binding"/>
    <property type="evidence" value="ECO:0007669"/>
    <property type="project" value="UniProtKB-UniRule"/>
</dbReference>
<dbReference type="InterPro" id="IPR050668">
    <property type="entry name" value="Cytochrome_b5"/>
</dbReference>
<dbReference type="InterPro" id="IPR001199">
    <property type="entry name" value="Cyt_B5-like_heme/steroid-bd"/>
</dbReference>
<keyword evidence="12" id="KW-1133">Transmembrane helix</keyword>
<evidence type="ECO:0000313" key="15">
    <source>
        <dbReference type="EMBL" id="KZV24020.1"/>
    </source>
</evidence>
<comment type="similarity">
    <text evidence="11 12">Belongs to the cytochrome b5 family.</text>
</comment>
<dbReference type="Gene3D" id="3.10.120.10">
    <property type="entry name" value="Cytochrome b5-like heme/steroid binding domain"/>
    <property type="match status" value="1"/>
</dbReference>
<evidence type="ECO:0000256" key="7">
    <source>
        <dbReference type="ARBA" id="ARBA00022848"/>
    </source>
</evidence>
<gene>
    <name evidence="15" type="ORF">F511_08981</name>
</gene>
<dbReference type="Proteomes" id="UP000250235">
    <property type="component" value="Unassembled WGS sequence"/>
</dbReference>
<dbReference type="GO" id="GO:0046872">
    <property type="term" value="F:metal ion binding"/>
    <property type="evidence" value="ECO:0007669"/>
    <property type="project" value="UniProtKB-UniRule"/>
</dbReference>
<evidence type="ECO:0000256" key="8">
    <source>
        <dbReference type="ARBA" id="ARBA00023004"/>
    </source>
</evidence>
<dbReference type="PROSITE" id="PS00191">
    <property type="entry name" value="CYTOCHROME_B5_1"/>
    <property type="match status" value="1"/>
</dbReference>
<feature type="region of interest" description="Disordered" evidence="13">
    <location>
        <begin position="80"/>
        <end position="107"/>
    </location>
</feature>
<evidence type="ECO:0000256" key="6">
    <source>
        <dbReference type="ARBA" id="ARBA00022824"/>
    </source>
</evidence>
<dbReference type="Pfam" id="PF00173">
    <property type="entry name" value="Cyt-b5"/>
    <property type="match status" value="1"/>
</dbReference>
<keyword evidence="16" id="KW-1185">Reference proteome</keyword>
<proteinExistence type="inferred from homology"/>
<dbReference type="EMBL" id="KV013071">
    <property type="protein sequence ID" value="KZV24020.1"/>
    <property type="molecule type" value="Genomic_DNA"/>
</dbReference>
<dbReference type="PANTHER" id="PTHR19359">
    <property type="entry name" value="CYTOCHROME B5"/>
    <property type="match status" value="1"/>
</dbReference>
<keyword evidence="3 12" id="KW-0349">Heme</keyword>
<dbReference type="SUPFAM" id="SSF55856">
    <property type="entry name" value="Cytochrome b5-like heme/steroid binding domain"/>
    <property type="match status" value="1"/>
</dbReference>
<keyword evidence="6" id="KW-0256">Endoplasmic reticulum</keyword>
<evidence type="ECO:0000256" key="4">
    <source>
        <dbReference type="ARBA" id="ARBA00022692"/>
    </source>
</evidence>
<organism evidence="15 16">
    <name type="scientific">Dorcoceras hygrometricum</name>
    <dbReference type="NCBI Taxonomy" id="472368"/>
    <lineage>
        <taxon>Eukaryota</taxon>
        <taxon>Viridiplantae</taxon>
        <taxon>Streptophyta</taxon>
        <taxon>Embryophyta</taxon>
        <taxon>Tracheophyta</taxon>
        <taxon>Spermatophyta</taxon>
        <taxon>Magnoliopsida</taxon>
        <taxon>eudicotyledons</taxon>
        <taxon>Gunneridae</taxon>
        <taxon>Pentapetalae</taxon>
        <taxon>asterids</taxon>
        <taxon>lamiids</taxon>
        <taxon>Lamiales</taxon>
        <taxon>Gesneriaceae</taxon>
        <taxon>Didymocarpoideae</taxon>
        <taxon>Trichosporeae</taxon>
        <taxon>Loxocarpinae</taxon>
        <taxon>Dorcoceras</taxon>
    </lineage>
</organism>
<dbReference type="FunFam" id="3.10.120.10:FF:000002">
    <property type="entry name" value="Cytochrome b5 type B"/>
    <property type="match status" value="1"/>
</dbReference>
<feature type="transmembrane region" description="Helical" evidence="12">
    <location>
        <begin position="117"/>
        <end position="136"/>
    </location>
</feature>
<dbReference type="PROSITE" id="PS50255">
    <property type="entry name" value="CYTOCHROME_B5_2"/>
    <property type="match status" value="1"/>
</dbReference>
<evidence type="ECO:0000256" key="13">
    <source>
        <dbReference type="SAM" id="MobiDB-lite"/>
    </source>
</evidence>
<dbReference type="InterPro" id="IPR036400">
    <property type="entry name" value="Cyt_B5-like_heme/steroid_sf"/>
</dbReference>
<evidence type="ECO:0000259" key="14">
    <source>
        <dbReference type="PROSITE" id="PS50255"/>
    </source>
</evidence>
<dbReference type="PRINTS" id="PR00363">
    <property type="entry name" value="CYTOCHROMEB5"/>
</dbReference>
<keyword evidence="7" id="KW-0492">Microsome</keyword>
<protein>
    <submittedName>
        <fullName evidence="15">Cytochrome b5-like</fullName>
    </submittedName>
</protein>
<evidence type="ECO:0000256" key="5">
    <source>
        <dbReference type="ARBA" id="ARBA00022723"/>
    </source>
</evidence>
<keyword evidence="9 12" id="KW-0472">Membrane</keyword>
<evidence type="ECO:0000256" key="2">
    <source>
        <dbReference type="ARBA" id="ARBA00022448"/>
    </source>
</evidence>
<sequence length="140" mass="15020">MASASKLLSYSDVSVHNTPEDCWVIINSKVYNVTNFLSEHPGGDEVLLESAGKDASEEFEDVGHGSAARLMLDEFYVGEVDPSSHETKPKSTSTSTSAVIAPKGKPLDQSTTSYNRLAYFVVALAIIFLSLGLNVFSPSS</sequence>
<evidence type="ECO:0000256" key="10">
    <source>
        <dbReference type="ARBA" id="ARBA00037877"/>
    </source>
</evidence>
<evidence type="ECO:0000256" key="12">
    <source>
        <dbReference type="RuleBase" id="RU362121"/>
    </source>
</evidence>
<evidence type="ECO:0000256" key="3">
    <source>
        <dbReference type="ARBA" id="ARBA00022617"/>
    </source>
</evidence>
<dbReference type="AlphaFoldDB" id="A0A2Z7AT07"/>
<reference evidence="15 16" key="1">
    <citation type="journal article" date="2015" name="Proc. Natl. Acad. Sci. U.S.A.">
        <title>The resurrection genome of Boea hygrometrica: A blueprint for survival of dehydration.</title>
        <authorList>
            <person name="Xiao L."/>
            <person name="Yang G."/>
            <person name="Zhang L."/>
            <person name="Yang X."/>
            <person name="Zhao S."/>
            <person name="Ji Z."/>
            <person name="Zhou Q."/>
            <person name="Hu M."/>
            <person name="Wang Y."/>
            <person name="Chen M."/>
            <person name="Xu Y."/>
            <person name="Jin H."/>
            <person name="Xiao X."/>
            <person name="Hu G."/>
            <person name="Bao F."/>
            <person name="Hu Y."/>
            <person name="Wan P."/>
            <person name="Li L."/>
            <person name="Deng X."/>
            <person name="Kuang T."/>
            <person name="Xiang C."/>
            <person name="Zhu J.K."/>
            <person name="Oliver M.J."/>
            <person name="He Y."/>
        </authorList>
    </citation>
    <scope>NUCLEOTIDE SEQUENCE [LARGE SCALE GENOMIC DNA]</scope>
    <source>
        <strain evidence="16">cv. XS01</strain>
    </source>
</reference>